<dbReference type="GO" id="GO:0003677">
    <property type="term" value="F:DNA binding"/>
    <property type="evidence" value="ECO:0007669"/>
    <property type="project" value="UniProtKB-KW"/>
</dbReference>
<dbReference type="GO" id="GO:0045892">
    <property type="term" value="P:negative regulation of DNA-templated transcription"/>
    <property type="evidence" value="ECO:0007669"/>
    <property type="project" value="TreeGrafter"/>
</dbReference>
<feature type="domain" description="SAM" evidence="14">
    <location>
        <begin position="780"/>
        <end position="843"/>
    </location>
</feature>
<evidence type="ECO:0000256" key="9">
    <source>
        <dbReference type="ARBA" id="ARBA00023163"/>
    </source>
</evidence>
<organism evidence="16 17">
    <name type="scientific">Pyrocoelia pectoralis</name>
    <dbReference type="NCBI Taxonomy" id="417401"/>
    <lineage>
        <taxon>Eukaryota</taxon>
        <taxon>Metazoa</taxon>
        <taxon>Ecdysozoa</taxon>
        <taxon>Arthropoda</taxon>
        <taxon>Hexapoda</taxon>
        <taxon>Insecta</taxon>
        <taxon>Pterygota</taxon>
        <taxon>Neoptera</taxon>
        <taxon>Endopterygota</taxon>
        <taxon>Coleoptera</taxon>
        <taxon>Polyphaga</taxon>
        <taxon>Elateriformia</taxon>
        <taxon>Elateroidea</taxon>
        <taxon>Lampyridae</taxon>
        <taxon>Lampyrinae</taxon>
        <taxon>Pyrocoelia</taxon>
    </lineage>
</organism>
<keyword evidence="2" id="KW-0479">Metal-binding</keyword>
<dbReference type="InterPro" id="IPR050548">
    <property type="entry name" value="PcG_chromatin_remod_factors"/>
</dbReference>
<keyword evidence="9" id="KW-0804">Transcription</keyword>
<dbReference type="SMART" id="SM00561">
    <property type="entry name" value="MBT"/>
    <property type="match status" value="4"/>
</dbReference>
<feature type="repeat" description="MBT" evidence="12">
    <location>
        <begin position="567"/>
        <end position="663"/>
    </location>
</feature>
<dbReference type="SUPFAM" id="SSF63748">
    <property type="entry name" value="Tudor/PWWP/MBT"/>
    <property type="match status" value="4"/>
</dbReference>
<feature type="repeat" description="MBT" evidence="12">
    <location>
        <begin position="449"/>
        <end position="559"/>
    </location>
</feature>
<evidence type="ECO:0000256" key="12">
    <source>
        <dbReference type="PROSITE-ProRule" id="PRU00459"/>
    </source>
</evidence>
<dbReference type="InterPro" id="IPR001660">
    <property type="entry name" value="SAM"/>
</dbReference>
<gene>
    <name evidence="16" type="ORF">RI129_008057</name>
</gene>
<dbReference type="Gene3D" id="1.10.150.50">
    <property type="entry name" value="Transcription Factor, Ets-1"/>
    <property type="match status" value="1"/>
</dbReference>
<keyword evidence="17" id="KW-1185">Reference proteome</keyword>
<evidence type="ECO:0000256" key="1">
    <source>
        <dbReference type="ARBA" id="ARBA00004123"/>
    </source>
</evidence>
<feature type="domain" description="FCS-type" evidence="15">
    <location>
        <begin position="132"/>
        <end position="167"/>
    </location>
</feature>
<dbReference type="CDD" id="cd20100">
    <property type="entry name" value="MBT_dSfmbt-like_rpt4"/>
    <property type="match status" value="1"/>
</dbReference>
<dbReference type="PROSITE" id="PS51079">
    <property type="entry name" value="MBT"/>
    <property type="match status" value="4"/>
</dbReference>
<evidence type="ECO:0000256" key="8">
    <source>
        <dbReference type="ARBA" id="ARBA00023125"/>
    </source>
</evidence>
<dbReference type="PROSITE" id="PS50105">
    <property type="entry name" value="SAM_DOMAIN"/>
    <property type="match status" value="1"/>
</dbReference>
<comment type="subcellular location">
    <subcellularLocation>
        <location evidence="1">Nucleus</location>
    </subcellularLocation>
</comment>
<accession>A0AAN7ZJ07</accession>
<dbReference type="InterPro" id="IPR004092">
    <property type="entry name" value="Mbt"/>
</dbReference>
<dbReference type="Proteomes" id="UP001329430">
    <property type="component" value="Chromosome 5"/>
</dbReference>
<dbReference type="SUPFAM" id="SSF47769">
    <property type="entry name" value="SAM/Pointed domain"/>
    <property type="match status" value="1"/>
</dbReference>
<dbReference type="Gene3D" id="3.30.60.160">
    <property type="match status" value="1"/>
</dbReference>
<dbReference type="InterPro" id="IPR012313">
    <property type="entry name" value="Znf_FCS"/>
</dbReference>
<dbReference type="InterPro" id="IPR013761">
    <property type="entry name" value="SAM/pointed_sf"/>
</dbReference>
<dbReference type="Pfam" id="PF21319">
    <property type="entry name" value="zf-FCS_1"/>
    <property type="match status" value="1"/>
</dbReference>
<reference evidence="16 17" key="1">
    <citation type="journal article" date="2024" name="Insects">
        <title>An Improved Chromosome-Level Genome Assembly of the Firefly Pyrocoelia pectoralis.</title>
        <authorList>
            <person name="Fu X."/>
            <person name="Meyer-Rochow V.B."/>
            <person name="Ballantyne L."/>
            <person name="Zhu X."/>
        </authorList>
    </citation>
    <scope>NUCLEOTIDE SEQUENCE [LARGE SCALE GENOMIC DNA]</scope>
    <source>
        <strain evidence="16">XCY_ONT2</strain>
    </source>
</reference>
<dbReference type="GO" id="GO:0003682">
    <property type="term" value="F:chromatin binding"/>
    <property type="evidence" value="ECO:0007669"/>
    <property type="project" value="TreeGrafter"/>
</dbReference>
<keyword evidence="6" id="KW-0156">Chromatin regulator</keyword>
<dbReference type="PROSITE" id="PS51024">
    <property type="entry name" value="ZF_FCS"/>
    <property type="match status" value="1"/>
</dbReference>
<dbReference type="PANTHER" id="PTHR12247:SF104">
    <property type="entry name" value="POLYCOMB PROTEIN SFMBT"/>
    <property type="match status" value="1"/>
</dbReference>
<feature type="repeat" description="MBT" evidence="12">
    <location>
        <begin position="246"/>
        <end position="354"/>
    </location>
</feature>
<feature type="repeat" description="MBT" evidence="12">
    <location>
        <begin position="382"/>
        <end position="448"/>
    </location>
</feature>
<dbReference type="SMART" id="SM00454">
    <property type="entry name" value="SAM"/>
    <property type="match status" value="1"/>
</dbReference>
<evidence type="ECO:0000313" key="16">
    <source>
        <dbReference type="EMBL" id="KAK5644212.1"/>
    </source>
</evidence>
<keyword evidence="3" id="KW-0677">Repeat</keyword>
<dbReference type="AlphaFoldDB" id="A0AAN7ZJ07"/>
<evidence type="ECO:0000256" key="7">
    <source>
        <dbReference type="ARBA" id="ARBA00023015"/>
    </source>
</evidence>
<evidence type="ECO:0000256" key="13">
    <source>
        <dbReference type="SAM" id="MobiDB-lite"/>
    </source>
</evidence>
<evidence type="ECO:0000256" key="2">
    <source>
        <dbReference type="ARBA" id="ARBA00022723"/>
    </source>
</evidence>
<dbReference type="GO" id="GO:0042393">
    <property type="term" value="F:histone binding"/>
    <property type="evidence" value="ECO:0007669"/>
    <property type="project" value="TreeGrafter"/>
</dbReference>
<dbReference type="Pfam" id="PF00536">
    <property type="entry name" value="SAM_1"/>
    <property type="match status" value="1"/>
</dbReference>
<keyword evidence="4 11" id="KW-0863">Zinc-finger</keyword>
<comment type="caution">
    <text evidence="16">The sequence shown here is derived from an EMBL/GenBank/DDBJ whole genome shotgun (WGS) entry which is preliminary data.</text>
</comment>
<dbReference type="PANTHER" id="PTHR12247">
    <property type="entry name" value="POLYCOMB GROUP PROTEIN"/>
    <property type="match status" value="1"/>
</dbReference>
<protein>
    <recommendedName>
        <fullName evidence="18">Polycomb protein Sfmbt</fullName>
    </recommendedName>
</protein>
<evidence type="ECO:0000256" key="5">
    <source>
        <dbReference type="ARBA" id="ARBA00022833"/>
    </source>
</evidence>
<keyword evidence="8" id="KW-0238">DNA-binding</keyword>
<keyword evidence="10" id="KW-0539">Nucleus</keyword>
<dbReference type="EMBL" id="JAVRBK010000005">
    <property type="protein sequence ID" value="KAK5644212.1"/>
    <property type="molecule type" value="Genomic_DNA"/>
</dbReference>
<evidence type="ECO:0000256" key="10">
    <source>
        <dbReference type="ARBA" id="ARBA00023242"/>
    </source>
</evidence>
<evidence type="ECO:0000259" key="14">
    <source>
        <dbReference type="PROSITE" id="PS50105"/>
    </source>
</evidence>
<name>A0AAN7ZJ07_9COLE</name>
<sequence>MGMVWMGSNTVGQDLSMGLLPNDSSDSMLDHDNPYFTPTHNSTSNHSLEDLSNVLGSPLTRESMDLLRYSDMKHESSDGSYMEDDNSPVYMITTATQTTSCPTRKIKPIKHPGLVLKTPIAYQSNTDPSVIPIQKDGIAVCEKCGAIGVKHAFYTRERRFCSMDCARSFSNYESFNNSLQSVSPSALQLPHDYKNFADHRFKMEMEDDYTDLITEQPFPQLPPPPPPTDDSVLLSRRHTNEIANSYDWDVQLNDNDFIAAPVTCFKHAPIVDIWSNILVGMKVEVENTDCDNASETFPDSFWVATVTKIVGYKALLRYEGFGMNETKDFWVSLCSNQVHPVGWCATRGKPLIPPKTIEDKYGDWKEFLCKRLTVTDSMKSRFHCGLNLEVVDKNRISQVKVAMVHKIIGRRLNIKYYDMPSEDAGFWCHEDSPLLHPVGWAKKVGHHLVAPSPYVDRVRNGIWDDNDASEELFNPVQIGSGDNSSTSGFCVGMKLEAIDPLNLSSICVATVMEVLNCGYIMIRIDTYESDATGNYHRVLSPCIFPVGFCEQNNLTLIPPKGFTSQTFNWENYLSETGNIAVNASLFNTYVPMHGFVEGMKMEAADLMDPRLVCVATVAKMIGRLLRVHFDGWEEEYDQWLDCESSDIYPVGWCQSVGYKLEGPRIIPKQKRGRKKKIKVEVPKMPTLRSTKPEPVINVCSPEDMAEKVLIENNVQEPQTGLEPSGPEQSMPVPSDPQPPLERKATSYINCHEVVSAKVIPRLIDNTGGCCDANELCPDEWNVFDVAQFLRVNDCVNYCDTFSKHKIDGKTLLALTKDDIVEFTGGKLGPSVKIYDLIQQLRIKVSPAHVRQMKATVKKVL</sequence>
<dbReference type="Gene3D" id="2.30.30.140">
    <property type="match status" value="4"/>
</dbReference>
<proteinExistence type="predicted"/>
<evidence type="ECO:0000256" key="6">
    <source>
        <dbReference type="ARBA" id="ARBA00022853"/>
    </source>
</evidence>
<evidence type="ECO:0000313" key="17">
    <source>
        <dbReference type="Proteomes" id="UP001329430"/>
    </source>
</evidence>
<keyword evidence="5" id="KW-0862">Zinc</keyword>
<evidence type="ECO:0000256" key="3">
    <source>
        <dbReference type="ARBA" id="ARBA00022737"/>
    </source>
</evidence>
<keyword evidence="7" id="KW-0805">Transcription regulation</keyword>
<evidence type="ECO:0000256" key="4">
    <source>
        <dbReference type="ARBA" id="ARBA00022771"/>
    </source>
</evidence>
<dbReference type="Pfam" id="PF02820">
    <property type="entry name" value="MBT"/>
    <property type="match status" value="4"/>
</dbReference>
<evidence type="ECO:0000256" key="11">
    <source>
        <dbReference type="PROSITE-ProRule" id="PRU00367"/>
    </source>
</evidence>
<feature type="region of interest" description="Disordered" evidence="13">
    <location>
        <begin position="717"/>
        <end position="740"/>
    </location>
</feature>
<dbReference type="GO" id="GO:0005634">
    <property type="term" value="C:nucleus"/>
    <property type="evidence" value="ECO:0007669"/>
    <property type="project" value="UniProtKB-SubCell"/>
</dbReference>
<dbReference type="InterPro" id="IPR038603">
    <property type="entry name" value="Znf_FCS_sf"/>
</dbReference>
<dbReference type="GO" id="GO:0006325">
    <property type="term" value="P:chromatin organization"/>
    <property type="evidence" value="ECO:0007669"/>
    <property type="project" value="UniProtKB-KW"/>
</dbReference>
<dbReference type="GO" id="GO:0008270">
    <property type="term" value="F:zinc ion binding"/>
    <property type="evidence" value="ECO:0007669"/>
    <property type="project" value="UniProtKB-KW"/>
</dbReference>
<evidence type="ECO:0008006" key="18">
    <source>
        <dbReference type="Google" id="ProtNLM"/>
    </source>
</evidence>
<evidence type="ECO:0000259" key="15">
    <source>
        <dbReference type="PROSITE" id="PS51024"/>
    </source>
</evidence>